<evidence type="ECO:0000313" key="2">
    <source>
        <dbReference type="Proteomes" id="UP000242942"/>
    </source>
</evidence>
<sequence>MSSRFSFFNDFKTYKNYESVMEIKFSKDKDNTTCDSFSSGVQKFGNENANDVCVKFKILYNFIILKKKTSESKSLNDIDFSYLNYWLNTKSKNTTIINGLSVDDFQYNIGHVEYEFINDDFYDNLYDIEENVFKNMNLLNYLYDNYGVIFKNISDNTKKEKISCLQYAQEFIDNYKKCIIQCPLDDTNFCKALKHFKKEYDEIFFTEGSITEKCIDQELLKLPTYKDVSTEHKITVVNTILAPSIGTLLSSFFLYKFTPFRQWIRAKIRRNQGEDSKLFEENDPSFLDISDNEHISFDQNPYHISYDSVVNS</sequence>
<dbReference type="AlphaFoldDB" id="A0A1D3JBG1"/>
<dbReference type="VEuPathDB" id="PlasmoDB:POWCR01_000112600"/>
<dbReference type="OrthoDB" id="10462617at2759"/>
<accession>A0A1D3JBG1</accession>
<dbReference type="InterPro" id="IPR008780">
    <property type="entry name" value="Plasmodium_Vir"/>
</dbReference>
<reference evidence="1 2" key="1">
    <citation type="submission" date="2016-06" db="EMBL/GenBank/DDBJ databases">
        <authorList>
            <consortium name="Pathogen Informatics"/>
        </authorList>
    </citation>
    <scope>NUCLEOTIDE SEQUENCE [LARGE SCALE GENOMIC DNA]</scope>
    <source>
        <strain evidence="1">PocGH01</strain>
    </source>
</reference>
<proteinExistence type="predicted"/>
<keyword evidence="2" id="KW-1185">Reference proteome</keyword>
<dbReference type="EMBL" id="FLRI01000001">
    <property type="protein sequence ID" value="SBT82912.1"/>
    <property type="molecule type" value="Genomic_DNA"/>
</dbReference>
<name>A0A1D3JBG1_PLAOA</name>
<dbReference type="Pfam" id="PF05795">
    <property type="entry name" value="Plasmodium_Vir"/>
    <property type="match status" value="1"/>
</dbReference>
<protein>
    <submittedName>
        <fullName evidence="1">PIR protein</fullName>
    </submittedName>
</protein>
<evidence type="ECO:0000313" key="1">
    <source>
        <dbReference type="EMBL" id="SBT82912.1"/>
    </source>
</evidence>
<dbReference type="Proteomes" id="UP000242942">
    <property type="component" value="Unassembled WGS sequence"/>
</dbReference>
<organism evidence="1 2">
    <name type="scientific">Plasmodium ovale</name>
    <name type="common">malaria parasite P. ovale</name>
    <dbReference type="NCBI Taxonomy" id="36330"/>
    <lineage>
        <taxon>Eukaryota</taxon>
        <taxon>Sar</taxon>
        <taxon>Alveolata</taxon>
        <taxon>Apicomplexa</taxon>
        <taxon>Aconoidasida</taxon>
        <taxon>Haemosporida</taxon>
        <taxon>Plasmodiidae</taxon>
        <taxon>Plasmodium</taxon>
        <taxon>Plasmodium (Plasmodium)</taxon>
    </lineage>
</organism>
<dbReference type="VEuPathDB" id="PlasmoDB:PocGH01_00072000"/>
<gene>
    <name evidence="1" type="primary">PocGH01_00072000</name>
    <name evidence="1" type="ORF">POCGH01_00072000</name>
</gene>